<proteinExistence type="predicted"/>
<comment type="caution">
    <text evidence="1">The sequence shown here is derived from an EMBL/GenBank/DDBJ whole genome shotgun (WGS) entry which is preliminary data.</text>
</comment>
<reference evidence="1" key="1">
    <citation type="submission" date="2023-10" db="EMBL/GenBank/DDBJ databases">
        <authorList>
            <person name="Chen Y."/>
            <person name="Shah S."/>
            <person name="Dougan E. K."/>
            <person name="Thang M."/>
            <person name="Chan C."/>
        </authorList>
    </citation>
    <scope>NUCLEOTIDE SEQUENCE [LARGE SCALE GENOMIC DNA]</scope>
</reference>
<feature type="non-terminal residue" evidence="1">
    <location>
        <position position="270"/>
    </location>
</feature>
<protein>
    <submittedName>
        <fullName evidence="1">Uncharacterized protein</fullName>
    </submittedName>
</protein>
<evidence type="ECO:0000313" key="2">
    <source>
        <dbReference type="Proteomes" id="UP001189429"/>
    </source>
</evidence>
<dbReference type="Proteomes" id="UP001189429">
    <property type="component" value="Unassembled WGS sequence"/>
</dbReference>
<sequence length="270" mass="29229">LSVNVDDGCLMLWGTDSRVAGENASAGHPLASRKHSVDLRLATNNSRVLSNAPAVRATIAAMLMSPQPLPVRSERNLGADFGSGIAASRGTARGRVASMRPRMVRMGFLKGSKPRRRVLGHTARAAVESSVVFGASVTGTNCKELEALKKDRRQDGKSRTRALMLAPVPRLDPTYRATWLPVKADVHASWHLWMPFGALDSGLREAHRHLSTLQHPWRAGITATSATSWFWLDGADVNPSDFCPNTIQELVIRAVELSPGSPAMLLVISD</sequence>
<gene>
    <name evidence="1" type="ORF">PCOR1329_LOCUS67591</name>
</gene>
<organism evidence="1 2">
    <name type="scientific">Prorocentrum cordatum</name>
    <dbReference type="NCBI Taxonomy" id="2364126"/>
    <lineage>
        <taxon>Eukaryota</taxon>
        <taxon>Sar</taxon>
        <taxon>Alveolata</taxon>
        <taxon>Dinophyceae</taxon>
        <taxon>Prorocentrales</taxon>
        <taxon>Prorocentraceae</taxon>
        <taxon>Prorocentrum</taxon>
    </lineage>
</organism>
<keyword evidence="2" id="KW-1185">Reference proteome</keyword>
<evidence type="ECO:0000313" key="1">
    <source>
        <dbReference type="EMBL" id="CAK0886180.1"/>
    </source>
</evidence>
<feature type="non-terminal residue" evidence="1">
    <location>
        <position position="1"/>
    </location>
</feature>
<accession>A0ABN9WI70</accession>
<dbReference type="EMBL" id="CAUYUJ010018767">
    <property type="protein sequence ID" value="CAK0886180.1"/>
    <property type="molecule type" value="Genomic_DNA"/>
</dbReference>
<name>A0ABN9WI70_9DINO</name>